<keyword evidence="3" id="KW-0720">Serine protease</keyword>
<sequence>MLDGSVSDAVEARALSLNPDHIHIYSASWGPEDDGKTVDGPGPLAVRAFLNGITKVCSLHCRHLCTGIPQYSPRLYI</sequence>
<keyword evidence="6" id="KW-1185">Reference proteome</keyword>
<evidence type="ECO:0000256" key="1">
    <source>
        <dbReference type="ARBA" id="ARBA00022670"/>
    </source>
</evidence>
<evidence type="ECO:0000256" key="3">
    <source>
        <dbReference type="ARBA" id="ARBA00022825"/>
    </source>
</evidence>
<dbReference type="GO" id="GO:0005802">
    <property type="term" value="C:trans-Golgi network"/>
    <property type="evidence" value="ECO:0007669"/>
    <property type="project" value="TreeGrafter"/>
</dbReference>
<dbReference type="Proteomes" id="UP001461498">
    <property type="component" value="Unassembled WGS sequence"/>
</dbReference>
<dbReference type="InterPro" id="IPR036852">
    <property type="entry name" value="Peptidase_S8/S53_dom_sf"/>
</dbReference>
<protein>
    <recommendedName>
        <fullName evidence="7">Proprotein convertase subtilisin/kexin type 4</fullName>
    </recommendedName>
</protein>
<dbReference type="GO" id="GO:0016485">
    <property type="term" value="P:protein processing"/>
    <property type="evidence" value="ECO:0007669"/>
    <property type="project" value="TreeGrafter"/>
</dbReference>
<evidence type="ECO:0000313" key="5">
    <source>
        <dbReference type="EMBL" id="KAK9501758.1"/>
    </source>
</evidence>
<dbReference type="Gene3D" id="3.40.50.200">
    <property type="entry name" value="Peptidase S8/S53 domain"/>
    <property type="match status" value="1"/>
</dbReference>
<keyword evidence="2" id="KW-0378">Hydrolase</keyword>
<organism evidence="5 6">
    <name type="scientific">Rhynocoris fuscipes</name>
    <dbReference type="NCBI Taxonomy" id="488301"/>
    <lineage>
        <taxon>Eukaryota</taxon>
        <taxon>Metazoa</taxon>
        <taxon>Ecdysozoa</taxon>
        <taxon>Arthropoda</taxon>
        <taxon>Hexapoda</taxon>
        <taxon>Insecta</taxon>
        <taxon>Pterygota</taxon>
        <taxon>Neoptera</taxon>
        <taxon>Paraneoptera</taxon>
        <taxon>Hemiptera</taxon>
        <taxon>Heteroptera</taxon>
        <taxon>Panheteroptera</taxon>
        <taxon>Cimicomorpha</taxon>
        <taxon>Reduviidae</taxon>
        <taxon>Harpactorinae</taxon>
        <taxon>Harpactorini</taxon>
        <taxon>Rhynocoris</taxon>
    </lineage>
</organism>
<keyword evidence="1" id="KW-0645">Protease</keyword>
<proteinExistence type="predicted"/>
<dbReference type="EMBL" id="JAPXFL010000009">
    <property type="protein sequence ID" value="KAK9501758.1"/>
    <property type="molecule type" value="Genomic_DNA"/>
</dbReference>
<evidence type="ECO:0000313" key="6">
    <source>
        <dbReference type="Proteomes" id="UP001461498"/>
    </source>
</evidence>
<dbReference type="GO" id="GO:0000139">
    <property type="term" value="C:Golgi membrane"/>
    <property type="evidence" value="ECO:0007669"/>
    <property type="project" value="TreeGrafter"/>
</dbReference>
<keyword evidence="4" id="KW-1015">Disulfide bond</keyword>
<comment type="caution">
    <text evidence="5">The sequence shown here is derived from an EMBL/GenBank/DDBJ whole genome shotgun (WGS) entry which is preliminary data.</text>
</comment>
<dbReference type="PANTHER" id="PTHR42884:SF23">
    <property type="entry name" value="FURIN-LIKE PROTEASE 2"/>
    <property type="match status" value="1"/>
</dbReference>
<name>A0AAW1CVI1_9HEMI</name>
<gene>
    <name evidence="5" type="ORF">O3M35_012429</name>
</gene>
<evidence type="ECO:0008006" key="7">
    <source>
        <dbReference type="Google" id="ProtNLM"/>
    </source>
</evidence>
<dbReference type="AlphaFoldDB" id="A0AAW1CVI1"/>
<dbReference type="PANTHER" id="PTHR42884">
    <property type="entry name" value="PROPROTEIN CONVERTASE SUBTILISIN/KEXIN-RELATED"/>
    <property type="match status" value="1"/>
</dbReference>
<dbReference type="SUPFAM" id="SSF52743">
    <property type="entry name" value="Subtilisin-like"/>
    <property type="match status" value="1"/>
</dbReference>
<evidence type="ECO:0000256" key="4">
    <source>
        <dbReference type="ARBA" id="ARBA00023157"/>
    </source>
</evidence>
<dbReference type="GO" id="GO:0004252">
    <property type="term" value="F:serine-type endopeptidase activity"/>
    <property type="evidence" value="ECO:0007669"/>
    <property type="project" value="InterPro"/>
</dbReference>
<evidence type="ECO:0000256" key="2">
    <source>
        <dbReference type="ARBA" id="ARBA00022801"/>
    </source>
</evidence>
<reference evidence="5 6" key="1">
    <citation type="submission" date="2022-12" db="EMBL/GenBank/DDBJ databases">
        <title>Chromosome-level genome assembly of true bugs.</title>
        <authorList>
            <person name="Ma L."/>
            <person name="Li H."/>
        </authorList>
    </citation>
    <scope>NUCLEOTIDE SEQUENCE [LARGE SCALE GENOMIC DNA]</scope>
    <source>
        <strain evidence="5">Lab_2022b</strain>
    </source>
</reference>
<accession>A0AAW1CVI1</accession>